<name>A0ABN7JDW0_9HYPH</name>
<keyword evidence="3" id="KW-1185">Reference proteome</keyword>
<accession>A0ABN7JDW0</accession>
<evidence type="ECO:0000313" key="3">
    <source>
        <dbReference type="Proteomes" id="UP000606921"/>
    </source>
</evidence>
<keyword evidence="1" id="KW-0732">Signal</keyword>
<dbReference type="Proteomes" id="UP000606921">
    <property type="component" value="Unassembled WGS sequence"/>
</dbReference>
<comment type="caution">
    <text evidence="2">The sequence shown here is derived from an EMBL/GenBank/DDBJ whole genome shotgun (WGS) entry which is preliminary data.</text>
</comment>
<dbReference type="RefSeq" id="WP_142590894.1">
    <property type="nucleotide sequence ID" value="NZ_CABFWF030000001.1"/>
</dbReference>
<sequence length="183" mass="17743">MTPPYSIKSIGRTSLVAALGLLAIVALPSCSTSKTGQTAEAPAEAADSPKARGLLAKGGQTARARYIDPALVSAHSPTLVADAATATPDEEAPPSVDGTAGDAMAQGVVTQPTGIRAGTVSIFSGAPVSTAPVSAGPAAAGSVPPPPPGRMDARAGSLFGSPPAAAPVVEACGTDHRGLPISC</sequence>
<dbReference type="EMBL" id="CABFWF030000001">
    <property type="protein sequence ID" value="CAD7023346.1"/>
    <property type="molecule type" value="Genomic_DNA"/>
</dbReference>
<evidence type="ECO:0000313" key="2">
    <source>
        <dbReference type="EMBL" id="CAD7023346.1"/>
    </source>
</evidence>
<evidence type="ECO:0008006" key="4">
    <source>
        <dbReference type="Google" id="ProtNLM"/>
    </source>
</evidence>
<organism evidence="2 3">
    <name type="scientific">Pseudorhizobium endolithicum</name>
    <dbReference type="NCBI Taxonomy" id="1191678"/>
    <lineage>
        <taxon>Bacteria</taxon>
        <taxon>Pseudomonadati</taxon>
        <taxon>Pseudomonadota</taxon>
        <taxon>Alphaproteobacteria</taxon>
        <taxon>Hyphomicrobiales</taxon>
        <taxon>Rhizobiaceae</taxon>
        <taxon>Rhizobium/Agrobacterium group</taxon>
        <taxon>Pseudorhizobium</taxon>
    </lineage>
</organism>
<evidence type="ECO:0000256" key="1">
    <source>
        <dbReference type="SAM" id="SignalP"/>
    </source>
</evidence>
<protein>
    <recommendedName>
        <fullName evidence="4">Lipoprotein</fullName>
    </recommendedName>
</protein>
<gene>
    <name evidence="2" type="ORF">REJC140_00177</name>
</gene>
<feature type="signal peptide" evidence="1">
    <location>
        <begin position="1"/>
        <end position="28"/>
    </location>
</feature>
<reference evidence="2 3" key="1">
    <citation type="submission" date="2020-11" db="EMBL/GenBank/DDBJ databases">
        <authorList>
            <person name="Lassalle F."/>
        </authorList>
    </citation>
    <scope>NUCLEOTIDE SEQUENCE [LARGE SCALE GENOMIC DNA]</scope>
    <source>
        <strain evidence="2 3">JC140</strain>
    </source>
</reference>
<feature type="chain" id="PRO_5047081315" description="Lipoprotein" evidence="1">
    <location>
        <begin position="29"/>
        <end position="183"/>
    </location>
</feature>
<proteinExistence type="predicted"/>